<dbReference type="GO" id="GO:0005634">
    <property type="term" value="C:nucleus"/>
    <property type="evidence" value="ECO:0007669"/>
    <property type="project" value="UniProtKB-SubCell"/>
</dbReference>
<dbReference type="GO" id="GO:0003677">
    <property type="term" value="F:DNA binding"/>
    <property type="evidence" value="ECO:0007669"/>
    <property type="project" value="UniProtKB-KW"/>
</dbReference>
<dbReference type="Pfam" id="PF06507">
    <property type="entry name" value="ARF_AD"/>
    <property type="match status" value="1"/>
</dbReference>
<dbReference type="PANTHER" id="PTHR31384:SF72">
    <property type="entry name" value="AUXIN RESPONSE FACTOR 4"/>
    <property type="match status" value="1"/>
</dbReference>
<dbReference type="FunFam" id="2.30.30.1040:FF:000001">
    <property type="entry name" value="Auxin response factor"/>
    <property type="match status" value="1"/>
</dbReference>
<keyword evidence="11" id="KW-1185">Reference proteome</keyword>
<proteinExistence type="inferred from homology"/>
<dbReference type="InterPro" id="IPR044835">
    <property type="entry name" value="ARF_plant"/>
</dbReference>
<keyword evidence="4" id="KW-0238">DNA-binding</keyword>
<comment type="caution">
    <text evidence="10">The sequence shown here is derived from an EMBL/GenBank/DDBJ whole genome shotgun (WGS) entry which is preliminary data.</text>
</comment>
<keyword evidence="7" id="KW-0927">Auxin signaling pathway</keyword>
<reference evidence="10" key="2">
    <citation type="submission" date="2021-02" db="EMBL/GenBank/DDBJ databases">
        <authorList>
            <person name="Kimball J.A."/>
            <person name="Haas M.W."/>
            <person name="Macchietto M."/>
            <person name="Kono T."/>
            <person name="Duquette J."/>
            <person name="Shao M."/>
        </authorList>
    </citation>
    <scope>NUCLEOTIDE SEQUENCE</scope>
    <source>
        <tissue evidence="10">Fresh leaf tissue</tissue>
    </source>
</reference>
<reference evidence="10" key="1">
    <citation type="journal article" date="2021" name="bioRxiv">
        <title>Whole Genome Assembly and Annotation of Northern Wild Rice, Zizania palustris L., Supports a Whole Genome Duplication in the Zizania Genus.</title>
        <authorList>
            <person name="Haas M."/>
            <person name="Kono T."/>
            <person name="Macchietto M."/>
            <person name="Millas R."/>
            <person name="McGilp L."/>
            <person name="Shao M."/>
            <person name="Duquette J."/>
            <person name="Hirsch C.N."/>
            <person name="Kimball J."/>
        </authorList>
    </citation>
    <scope>NUCLEOTIDE SEQUENCE</scope>
    <source>
        <tissue evidence="10">Fresh leaf tissue</tissue>
    </source>
</reference>
<evidence type="ECO:0000256" key="7">
    <source>
        <dbReference type="ARBA" id="ARBA00023294"/>
    </source>
</evidence>
<evidence type="ECO:0000256" key="1">
    <source>
        <dbReference type="ARBA" id="ARBA00004123"/>
    </source>
</evidence>
<evidence type="ECO:0000256" key="8">
    <source>
        <dbReference type="SAM" id="MobiDB-lite"/>
    </source>
</evidence>
<name>A0A8J5WFQ0_ZIZPA</name>
<dbReference type="PANTHER" id="PTHR31384">
    <property type="entry name" value="AUXIN RESPONSE FACTOR 4-RELATED"/>
    <property type="match status" value="1"/>
</dbReference>
<dbReference type="Proteomes" id="UP000729402">
    <property type="component" value="Unassembled WGS sequence"/>
</dbReference>
<comment type="subcellular location">
    <subcellularLocation>
        <location evidence="1">Nucleus</location>
    </subcellularLocation>
</comment>
<accession>A0A8J5WFQ0</accession>
<dbReference type="GO" id="GO:0006355">
    <property type="term" value="P:regulation of DNA-templated transcription"/>
    <property type="evidence" value="ECO:0007669"/>
    <property type="project" value="InterPro"/>
</dbReference>
<gene>
    <name evidence="10" type="ORF">GUJ93_ZPchr0010g10582</name>
</gene>
<dbReference type="GO" id="GO:0009734">
    <property type="term" value="P:auxin-activated signaling pathway"/>
    <property type="evidence" value="ECO:0007669"/>
    <property type="project" value="UniProtKB-KW"/>
</dbReference>
<evidence type="ECO:0000256" key="4">
    <source>
        <dbReference type="ARBA" id="ARBA00023125"/>
    </source>
</evidence>
<evidence type="ECO:0000259" key="9">
    <source>
        <dbReference type="Pfam" id="PF06507"/>
    </source>
</evidence>
<feature type="domain" description="Auxin response factor" evidence="9">
    <location>
        <begin position="103"/>
        <end position="163"/>
    </location>
</feature>
<evidence type="ECO:0000256" key="2">
    <source>
        <dbReference type="ARBA" id="ARBA00007853"/>
    </source>
</evidence>
<evidence type="ECO:0000313" key="10">
    <source>
        <dbReference type="EMBL" id="KAG8087467.1"/>
    </source>
</evidence>
<organism evidence="10 11">
    <name type="scientific">Zizania palustris</name>
    <name type="common">Northern wild rice</name>
    <dbReference type="NCBI Taxonomy" id="103762"/>
    <lineage>
        <taxon>Eukaryota</taxon>
        <taxon>Viridiplantae</taxon>
        <taxon>Streptophyta</taxon>
        <taxon>Embryophyta</taxon>
        <taxon>Tracheophyta</taxon>
        <taxon>Spermatophyta</taxon>
        <taxon>Magnoliopsida</taxon>
        <taxon>Liliopsida</taxon>
        <taxon>Poales</taxon>
        <taxon>Poaceae</taxon>
        <taxon>BOP clade</taxon>
        <taxon>Oryzoideae</taxon>
        <taxon>Oryzeae</taxon>
        <taxon>Zizaniinae</taxon>
        <taxon>Zizania</taxon>
    </lineage>
</organism>
<dbReference type="OrthoDB" id="1934379at2759"/>
<keyword evidence="3" id="KW-0805">Transcription regulation</keyword>
<evidence type="ECO:0000256" key="6">
    <source>
        <dbReference type="ARBA" id="ARBA00023242"/>
    </source>
</evidence>
<evidence type="ECO:0000256" key="3">
    <source>
        <dbReference type="ARBA" id="ARBA00023015"/>
    </source>
</evidence>
<evidence type="ECO:0000313" key="11">
    <source>
        <dbReference type="Proteomes" id="UP000729402"/>
    </source>
</evidence>
<evidence type="ECO:0000256" key="5">
    <source>
        <dbReference type="ARBA" id="ARBA00023163"/>
    </source>
</evidence>
<keyword evidence="6" id="KW-0539">Nucleus</keyword>
<sequence length="257" mass="28692">MLMPEPKQNEMAVEKTTPTSSPTPARSAVRSFCKTPTASDTSPHGGFSVLRRHVDECLPPLDMTQSPPTQELVAKDLHGMDWWFRHIFRGQALQSSLYLMISIWSPFEGEEALEQRFTGTIVGSENLDPLWPESSWRSLKVRWDELSNILRPDKVSPWKIEPASSPPVNPLPLSKVKRPRPNAPQASPESHVLTKEGVAAKVDIDSAQAQRSQNNMVLQGQEQMTLRNSITDSNDFDATVHKPIMWSPSPNAAKPIP</sequence>
<protein>
    <recommendedName>
        <fullName evidence="9">Auxin response factor domain-containing protein</fullName>
    </recommendedName>
</protein>
<feature type="region of interest" description="Disordered" evidence="8">
    <location>
        <begin position="1"/>
        <end position="27"/>
    </location>
</feature>
<comment type="similarity">
    <text evidence="2">Belongs to the ARF family.</text>
</comment>
<dbReference type="AlphaFoldDB" id="A0A8J5WFQ0"/>
<dbReference type="EMBL" id="JAAALK010000082">
    <property type="protein sequence ID" value="KAG8087467.1"/>
    <property type="molecule type" value="Genomic_DNA"/>
</dbReference>
<feature type="region of interest" description="Disordered" evidence="8">
    <location>
        <begin position="156"/>
        <end position="194"/>
    </location>
</feature>
<dbReference type="InterPro" id="IPR010525">
    <property type="entry name" value="ARF_dom"/>
</dbReference>
<keyword evidence="5" id="KW-0804">Transcription</keyword>